<comment type="caution">
    <text evidence="1">The sequence shown here is derived from an EMBL/GenBank/DDBJ whole genome shotgun (WGS) entry which is preliminary data.</text>
</comment>
<dbReference type="AlphaFoldDB" id="A0AAD4M0P1"/>
<protein>
    <submittedName>
        <fullName evidence="1">Uncharacterized protein</fullName>
    </submittedName>
</protein>
<name>A0AAD4M0P1_9AGAM</name>
<organism evidence="1 2">
    <name type="scientific">Multifurca ochricompacta</name>
    <dbReference type="NCBI Taxonomy" id="376703"/>
    <lineage>
        <taxon>Eukaryota</taxon>
        <taxon>Fungi</taxon>
        <taxon>Dikarya</taxon>
        <taxon>Basidiomycota</taxon>
        <taxon>Agaricomycotina</taxon>
        <taxon>Agaricomycetes</taxon>
        <taxon>Russulales</taxon>
        <taxon>Russulaceae</taxon>
        <taxon>Multifurca</taxon>
    </lineage>
</organism>
<sequence length="60" mass="6828">MYYDEETSSDFTACRIIMTVQSSYAKMVKPDDGDCGLLVHLLLYVYASALQKEWSGETRP</sequence>
<keyword evidence="2" id="KW-1185">Reference proteome</keyword>
<dbReference type="EMBL" id="WTXG01000041">
    <property type="protein sequence ID" value="KAI0297027.1"/>
    <property type="molecule type" value="Genomic_DNA"/>
</dbReference>
<evidence type="ECO:0000313" key="2">
    <source>
        <dbReference type="Proteomes" id="UP001203297"/>
    </source>
</evidence>
<gene>
    <name evidence="1" type="ORF">B0F90DRAFT_1742473</name>
</gene>
<dbReference type="Proteomes" id="UP001203297">
    <property type="component" value="Unassembled WGS sequence"/>
</dbReference>
<proteinExistence type="predicted"/>
<accession>A0AAD4M0P1</accession>
<reference evidence="1" key="1">
    <citation type="journal article" date="2022" name="New Phytol.">
        <title>Evolutionary transition to the ectomycorrhizal habit in the genomes of a hyperdiverse lineage of mushroom-forming fungi.</title>
        <authorList>
            <person name="Looney B."/>
            <person name="Miyauchi S."/>
            <person name="Morin E."/>
            <person name="Drula E."/>
            <person name="Courty P.E."/>
            <person name="Kohler A."/>
            <person name="Kuo A."/>
            <person name="LaButti K."/>
            <person name="Pangilinan J."/>
            <person name="Lipzen A."/>
            <person name="Riley R."/>
            <person name="Andreopoulos W."/>
            <person name="He G."/>
            <person name="Johnson J."/>
            <person name="Nolan M."/>
            <person name="Tritt A."/>
            <person name="Barry K.W."/>
            <person name="Grigoriev I.V."/>
            <person name="Nagy L.G."/>
            <person name="Hibbett D."/>
            <person name="Henrissat B."/>
            <person name="Matheny P.B."/>
            <person name="Labbe J."/>
            <person name="Martin F.M."/>
        </authorList>
    </citation>
    <scope>NUCLEOTIDE SEQUENCE</scope>
    <source>
        <strain evidence="1">BPL690</strain>
    </source>
</reference>
<evidence type="ECO:0000313" key="1">
    <source>
        <dbReference type="EMBL" id="KAI0297027.1"/>
    </source>
</evidence>